<evidence type="ECO:0000313" key="3">
    <source>
        <dbReference type="EMBL" id="TDL45243.1"/>
    </source>
</evidence>
<comment type="caution">
    <text evidence="3">The sequence shown here is derived from an EMBL/GenBank/DDBJ whole genome shotgun (WGS) entry which is preliminary data.</text>
</comment>
<dbReference type="Gene3D" id="3.40.50.720">
    <property type="entry name" value="NAD(P)-binding Rossmann-like Domain"/>
    <property type="match status" value="1"/>
</dbReference>
<dbReference type="Proteomes" id="UP000295633">
    <property type="component" value="Unassembled WGS sequence"/>
</dbReference>
<dbReference type="InterPro" id="IPR036291">
    <property type="entry name" value="NAD(P)-bd_dom_sf"/>
</dbReference>
<dbReference type="PANTHER" id="PTHR42820:SF1">
    <property type="entry name" value="SHORT-CHAIN DEHYDROGENASE_REDUCTASE FAMILY PROTEIN"/>
    <property type="match status" value="1"/>
</dbReference>
<evidence type="ECO:0000313" key="4">
    <source>
        <dbReference type="Proteomes" id="UP000295633"/>
    </source>
</evidence>
<dbReference type="InterPro" id="IPR002347">
    <property type="entry name" value="SDR_fam"/>
</dbReference>
<evidence type="ECO:0000256" key="1">
    <source>
        <dbReference type="RuleBase" id="RU000363"/>
    </source>
</evidence>
<dbReference type="PRINTS" id="PR00081">
    <property type="entry name" value="GDHRDH"/>
</dbReference>
<proteinExistence type="inferred from homology"/>
<reference evidence="3 4" key="1">
    <citation type="submission" date="2019-03" db="EMBL/GenBank/DDBJ databases">
        <title>Genome Sequencing and Assembly of Various Microbes Isolated from Partially Reclaimed Soil and Acid Mine Drainage (AMD) Site.</title>
        <authorList>
            <person name="Steinbock B."/>
            <person name="Bechtold R."/>
            <person name="Sevigny J.L."/>
            <person name="Thomas D."/>
            <person name="Cuthill L.R."/>
            <person name="Aveiro Johannsen E.J."/>
            <person name="Thomas K."/>
            <person name="Ghosh A."/>
        </authorList>
    </citation>
    <scope>NUCLEOTIDE SEQUENCE [LARGE SCALE GENOMIC DNA]</scope>
    <source>
        <strain evidence="3 4">F-B2</strain>
    </source>
</reference>
<dbReference type="EMBL" id="SMZX01000001">
    <property type="protein sequence ID" value="TDL45243.1"/>
    <property type="molecule type" value="Genomic_DNA"/>
</dbReference>
<dbReference type="Pfam" id="PF00106">
    <property type="entry name" value="adh_short"/>
    <property type="match status" value="1"/>
</dbReference>
<organism evidence="3 4">
    <name type="scientific">Microbacterium oleivorans</name>
    <dbReference type="NCBI Taxonomy" id="273677"/>
    <lineage>
        <taxon>Bacteria</taxon>
        <taxon>Bacillati</taxon>
        <taxon>Actinomycetota</taxon>
        <taxon>Actinomycetes</taxon>
        <taxon>Micrococcales</taxon>
        <taxon>Microbacteriaceae</taxon>
        <taxon>Microbacterium</taxon>
    </lineage>
</organism>
<dbReference type="PANTHER" id="PTHR42820">
    <property type="entry name" value="SHORT-CHAIN DEHYDROGENASE REDUCTASE"/>
    <property type="match status" value="1"/>
</dbReference>
<dbReference type="PRINTS" id="PR00080">
    <property type="entry name" value="SDRFAMILY"/>
</dbReference>
<comment type="similarity">
    <text evidence="1">Belongs to the short-chain dehydrogenases/reductases (SDR) family.</text>
</comment>
<name>A0A4V3B3M8_9MICO</name>
<dbReference type="AlphaFoldDB" id="A0A4V3B3M8"/>
<gene>
    <name evidence="3" type="ORF">E2R54_01900</name>
</gene>
<feature type="region of interest" description="Disordered" evidence="2">
    <location>
        <begin position="18"/>
        <end position="38"/>
    </location>
</feature>
<accession>A0A4V3B3M8</accession>
<dbReference type="SUPFAM" id="SSF51735">
    <property type="entry name" value="NAD(P)-binding Rossmann-fold domains"/>
    <property type="match status" value="1"/>
</dbReference>
<evidence type="ECO:0000256" key="2">
    <source>
        <dbReference type="SAM" id="MobiDB-lite"/>
    </source>
</evidence>
<protein>
    <submittedName>
        <fullName evidence="3">SDR family NAD(P)-dependent oxidoreductase</fullName>
    </submittedName>
</protein>
<sequence>MWLHTFIQSVSNFRLVPTNASARDPTHPQRERRSRTTKGKIMAERLAGKIALVTGGAAGMGAAHARGIVAEGGKVVIADLADEAGQQLADELGDSAIFVHMNVTIAADWDNAVKIAQDTFGGLNVLVNNAGPMGMGSIATYSEEDWDRVMAINVKGAFLGIKHSYEALKASQPASIINVSSVTGLQGVGGLAPYSTSKWALRGLTPAIDHQSFRHLPVPRVRPSCHPG</sequence>